<dbReference type="InterPro" id="IPR045851">
    <property type="entry name" value="AMP-bd_C_sf"/>
</dbReference>
<dbReference type="Gene3D" id="3.30.300.30">
    <property type="match status" value="1"/>
</dbReference>
<evidence type="ECO:0000313" key="1">
    <source>
        <dbReference type="EMBL" id="QSQ16102.1"/>
    </source>
</evidence>
<name>A0ABX7NEV5_9BACT</name>
<protein>
    <submittedName>
        <fullName evidence="1">AMP-binding protein</fullName>
    </submittedName>
</protein>
<proteinExistence type="predicted"/>
<sequence length="157" mass="17536">MPGATSTALTSPLKRFIPHPFSSAPGARLYRTGDLVRWLPDGSLEFLGRSDFQVKVRGFRIELGEVESALRLFHGIHEAAVLARGGHPRRQASRRLLHLLRRPERRLLRFALLPPPAPARVHGAGCSRLSSFLPPLPQRQARQEGSPSSRLRCCRLL</sequence>
<accession>A0ABX7NEV5</accession>
<evidence type="ECO:0000313" key="2">
    <source>
        <dbReference type="Proteomes" id="UP000663090"/>
    </source>
</evidence>
<keyword evidence="2" id="KW-1185">Reference proteome</keyword>
<dbReference type="Proteomes" id="UP000663090">
    <property type="component" value="Chromosome"/>
</dbReference>
<dbReference type="EMBL" id="CP071091">
    <property type="protein sequence ID" value="QSQ16102.1"/>
    <property type="molecule type" value="Genomic_DNA"/>
</dbReference>
<dbReference type="PANTHER" id="PTHR45527:SF14">
    <property type="entry name" value="PLIPASTATIN SYNTHASE SUBUNIT B"/>
    <property type="match status" value="1"/>
</dbReference>
<reference evidence="1 2" key="1">
    <citation type="submission" date="2021-02" db="EMBL/GenBank/DDBJ databases">
        <title>De Novo genome assembly of isolated myxobacteria.</title>
        <authorList>
            <person name="Stevens D.C."/>
        </authorList>
    </citation>
    <scope>NUCLEOTIDE SEQUENCE [LARGE SCALE GENOMIC DNA]</scope>
    <source>
        <strain evidence="1 2">SCHIC003</strain>
    </source>
</reference>
<dbReference type="PANTHER" id="PTHR45527">
    <property type="entry name" value="NONRIBOSOMAL PEPTIDE SYNTHETASE"/>
    <property type="match status" value="1"/>
</dbReference>
<gene>
    <name evidence="1" type="ORF">JY572_08665</name>
</gene>
<dbReference type="SUPFAM" id="SSF56801">
    <property type="entry name" value="Acetyl-CoA synthetase-like"/>
    <property type="match status" value="1"/>
</dbReference>
<dbReference type="Gene3D" id="2.30.38.10">
    <property type="entry name" value="Luciferase, Domain 3"/>
    <property type="match status" value="1"/>
</dbReference>
<organism evidence="1 2">
    <name type="scientific">Myxococcus landrumensis</name>
    <dbReference type="NCBI Taxonomy" id="2813577"/>
    <lineage>
        <taxon>Bacteria</taxon>
        <taxon>Pseudomonadati</taxon>
        <taxon>Myxococcota</taxon>
        <taxon>Myxococcia</taxon>
        <taxon>Myxococcales</taxon>
        <taxon>Cystobacterineae</taxon>
        <taxon>Myxococcaceae</taxon>
        <taxon>Myxococcus</taxon>
    </lineage>
</organism>